<keyword evidence="3" id="KW-1185">Reference proteome</keyword>
<dbReference type="Gene3D" id="3.30.420.10">
    <property type="entry name" value="Ribonuclease H-like superfamily/Ribonuclease H"/>
    <property type="match status" value="1"/>
</dbReference>
<dbReference type="InterPro" id="IPR004875">
    <property type="entry name" value="DDE_SF_endonuclease_dom"/>
</dbReference>
<dbReference type="InterPro" id="IPR036397">
    <property type="entry name" value="RNaseH_sf"/>
</dbReference>
<evidence type="ECO:0000259" key="1">
    <source>
        <dbReference type="Pfam" id="PF03184"/>
    </source>
</evidence>
<dbReference type="PANTHER" id="PTHR19303">
    <property type="entry name" value="TRANSPOSON"/>
    <property type="match status" value="1"/>
</dbReference>
<accession>E2C1Y0</accession>
<name>E2C1Y0_HARSA</name>
<feature type="non-terminal residue" evidence="2">
    <location>
        <position position="139"/>
    </location>
</feature>
<organism evidence="3">
    <name type="scientific">Harpegnathos saltator</name>
    <name type="common">Jerdon's jumping ant</name>
    <dbReference type="NCBI Taxonomy" id="610380"/>
    <lineage>
        <taxon>Eukaryota</taxon>
        <taxon>Metazoa</taxon>
        <taxon>Ecdysozoa</taxon>
        <taxon>Arthropoda</taxon>
        <taxon>Hexapoda</taxon>
        <taxon>Insecta</taxon>
        <taxon>Pterygota</taxon>
        <taxon>Neoptera</taxon>
        <taxon>Endopterygota</taxon>
        <taxon>Hymenoptera</taxon>
        <taxon>Apocrita</taxon>
        <taxon>Aculeata</taxon>
        <taxon>Formicoidea</taxon>
        <taxon>Formicidae</taxon>
        <taxon>Ponerinae</taxon>
        <taxon>Ponerini</taxon>
        <taxon>Harpegnathos</taxon>
    </lineage>
</organism>
<dbReference type="PANTHER" id="PTHR19303:SF74">
    <property type="entry name" value="POGO TRANSPOSABLE ELEMENT WITH KRAB DOMAIN"/>
    <property type="match status" value="1"/>
</dbReference>
<sequence length="139" mass="15944">SDRGWMTAETFYEYIANVFYSWLQKNNVEFSIVLFVDGHSSHLTLPLSNFCREHKIELIALFPNATHILQPLDVAVFHPLKRAWKKTVNHCRLENNGARLKKEMFAPLLQEIFDSINLTQTITKGFETCGLSPFSADAV</sequence>
<feature type="non-terminal residue" evidence="2">
    <location>
        <position position="1"/>
    </location>
</feature>
<feature type="domain" description="DDE-1" evidence="1">
    <location>
        <begin position="2"/>
        <end position="98"/>
    </location>
</feature>
<dbReference type="AlphaFoldDB" id="E2C1Y0"/>
<dbReference type="OrthoDB" id="7553905at2759"/>
<dbReference type="GO" id="GO:0003677">
    <property type="term" value="F:DNA binding"/>
    <property type="evidence" value="ECO:0007669"/>
    <property type="project" value="TreeGrafter"/>
</dbReference>
<dbReference type="InterPro" id="IPR050863">
    <property type="entry name" value="CenT-Element_Derived"/>
</dbReference>
<gene>
    <name evidence="2" type="ORF">EAI_00126</name>
</gene>
<dbReference type="GO" id="GO:0005634">
    <property type="term" value="C:nucleus"/>
    <property type="evidence" value="ECO:0007669"/>
    <property type="project" value="TreeGrafter"/>
</dbReference>
<evidence type="ECO:0000313" key="2">
    <source>
        <dbReference type="EMBL" id="EFN78050.1"/>
    </source>
</evidence>
<dbReference type="EMBL" id="GL452016">
    <property type="protein sequence ID" value="EFN78050.1"/>
    <property type="molecule type" value="Genomic_DNA"/>
</dbReference>
<evidence type="ECO:0000313" key="3">
    <source>
        <dbReference type="Proteomes" id="UP000008237"/>
    </source>
</evidence>
<dbReference type="Proteomes" id="UP000008237">
    <property type="component" value="Unassembled WGS sequence"/>
</dbReference>
<dbReference type="Pfam" id="PF03184">
    <property type="entry name" value="DDE_1"/>
    <property type="match status" value="1"/>
</dbReference>
<reference evidence="2 3" key="1">
    <citation type="journal article" date="2010" name="Science">
        <title>Genomic comparison of the ants Camponotus floridanus and Harpegnathos saltator.</title>
        <authorList>
            <person name="Bonasio R."/>
            <person name="Zhang G."/>
            <person name="Ye C."/>
            <person name="Mutti N.S."/>
            <person name="Fang X."/>
            <person name="Qin N."/>
            <person name="Donahue G."/>
            <person name="Yang P."/>
            <person name="Li Q."/>
            <person name="Li C."/>
            <person name="Zhang P."/>
            <person name="Huang Z."/>
            <person name="Berger S.L."/>
            <person name="Reinberg D."/>
            <person name="Wang J."/>
            <person name="Liebig J."/>
        </authorList>
    </citation>
    <scope>NUCLEOTIDE SEQUENCE [LARGE SCALE GENOMIC DNA]</scope>
    <source>
        <strain evidence="2 3">R22 G/1</strain>
    </source>
</reference>
<protein>
    <recommendedName>
        <fullName evidence="1">DDE-1 domain-containing protein</fullName>
    </recommendedName>
</protein>
<proteinExistence type="predicted"/>
<dbReference type="OMA" id="REKCTIN"/>
<dbReference type="InParanoid" id="E2C1Y0"/>